<accession>A0A147EZ00</accession>
<protein>
    <submittedName>
        <fullName evidence="1">Uncharacterized protein</fullName>
    </submittedName>
</protein>
<evidence type="ECO:0000313" key="1">
    <source>
        <dbReference type="EMBL" id="KTR95522.1"/>
    </source>
</evidence>
<gene>
    <name evidence="1" type="ORF">NS220_05750</name>
</gene>
<comment type="caution">
    <text evidence="1">The sequence shown here is derived from an EMBL/GenBank/DDBJ whole genome shotgun (WGS) entry which is preliminary data.</text>
</comment>
<dbReference type="PATRIC" id="fig|2033.6.peg.2123"/>
<proteinExistence type="predicted"/>
<dbReference type="AlphaFoldDB" id="A0A147EZ00"/>
<dbReference type="OrthoDB" id="5020006at2"/>
<name>A0A147EZ00_MICTE</name>
<dbReference type="Proteomes" id="UP000075025">
    <property type="component" value="Unassembled WGS sequence"/>
</dbReference>
<reference evidence="1 2" key="1">
    <citation type="journal article" date="2016" name="Front. Microbiol.">
        <title>Genomic Resource of Rice Seed Associated Bacteria.</title>
        <authorList>
            <person name="Midha S."/>
            <person name="Bansal K."/>
            <person name="Sharma S."/>
            <person name="Kumar N."/>
            <person name="Patil P.P."/>
            <person name="Chaudhry V."/>
            <person name="Patil P.B."/>
        </authorList>
    </citation>
    <scope>NUCLEOTIDE SEQUENCE [LARGE SCALE GENOMIC DNA]</scope>
    <source>
        <strain evidence="1 2">NS220</strain>
    </source>
</reference>
<dbReference type="RefSeq" id="WP_058623123.1">
    <property type="nucleotide sequence ID" value="NZ_LDRT01000031.1"/>
</dbReference>
<dbReference type="EMBL" id="LDRT01000031">
    <property type="protein sequence ID" value="KTR95522.1"/>
    <property type="molecule type" value="Genomic_DNA"/>
</dbReference>
<evidence type="ECO:0000313" key="2">
    <source>
        <dbReference type="Proteomes" id="UP000075025"/>
    </source>
</evidence>
<sequence>MERDIVSRIPADEVAAVDQHEKGTLFSCIDGGHSWLGGTMVTLVPGVNAEDVVRAIEAGFAGDRFDIRTRQDIDGDYEVQLVAQTDDRENYIIARYKADDTISISSASPCFTLPDGVYPGGEF</sequence>
<organism evidence="1 2">
    <name type="scientific">Microbacterium testaceum</name>
    <name type="common">Aureobacterium testaceum</name>
    <name type="synonym">Brevibacterium testaceum</name>
    <dbReference type="NCBI Taxonomy" id="2033"/>
    <lineage>
        <taxon>Bacteria</taxon>
        <taxon>Bacillati</taxon>
        <taxon>Actinomycetota</taxon>
        <taxon>Actinomycetes</taxon>
        <taxon>Micrococcales</taxon>
        <taxon>Microbacteriaceae</taxon>
        <taxon>Microbacterium</taxon>
    </lineage>
</organism>